<sequence length="280" mass="30612">MNMISKLFAPKTAITSATIRAEIEQAESEITAHNAQLEGVLAGIAVMNDSQHAQAETDAAAIKRAIMRLEARANHLTAELPNVIAAEEAAAKVAADEALRQRAEAARKANTKEAAKLLAEYFLHAARVSEVIAKLEALDIETTTVNAALRSNPVADAVAGYDAIHRRSPDRVAGERRAVRKCWVYRYPGSPRDTDKAKFQYEAPHEVVRQADIGHDGKAIPVSAVQHDYYSRVLTIIPTLEDREVVIERVSFRPGQSEAPLSSVRLPPAFSGEDHIWPRG</sequence>
<reference evidence="3 4" key="2">
    <citation type="submission" date="2018-06" db="EMBL/GenBank/DDBJ databases">
        <title>Comparative genomics of rhizobia nodulating Arachis hypogaea in China.</title>
        <authorList>
            <person name="Li Y."/>
        </authorList>
    </citation>
    <scope>NUCLEOTIDE SEQUENCE [LARGE SCALE GENOMIC DNA]</scope>
    <source>
        <strain evidence="3 4">CCBAU 51658</strain>
    </source>
</reference>
<evidence type="ECO:0000313" key="2">
    <source>
        <dbReference type="EMBL" id="GGI31718.1"/>
    </source>
</evidence>
<gene>
    <name evidence="2" type="ORF">GCM10010987_65810</name>
    <name evidence="3" type="ORF">XH86_30295</name>
</gene>
<dbReference type="OrthoDB" id="8241886at2"/>
<dbReference type="AlphaFoldDB" id="A0A410VD39"/>
<keyword evidence="4" id="KW-1185">Reference proteome</keyword>
<evidence type="ECO:0000256" key="1">
    <source>
        <dbReference type="SAM" id="Coils"/>
    </source>
</evidence>
<evidence type="ECO:0000313" key="5">
    <source>
        <dbReference type="Proteomes" id="UP000625079"/>
    </source>
</evidence>
<evidence type="ECO:0000313" key="4">
    <source>
        <dbReference type="Proteomes" id="UP000593880"/>
    </source>
</evidence>
<accession>A0A410VD39</accession>
<dbReference type="EMBL" id="CP030057">
    <property type="protein sequence ID" value="QOZ62559.1"/>
    <property type="molecule type" value="Genomic_DNA"/>
</dbReference>
<dbReference type="Proteomes" id="UP000593880">
    <property type="component" value="Chromosome"/>
</dbReference>
<dbReference type="EMBL" id="BMHC01000021">
    <property type="protein sequence ID" value="GGI31718.1"/>
    <property type="molecule type" value="Genomic_DNA"/>
</dbReference>
<evidence type="ECO:0000313" key="3">
    <source>
        <dbReference type="EMBL" id="QOZ62559.1"/>
    </source>
</evidence>
<dbReference type="Proteomes" id="UP000625079">
    <property type="component" value="Unassembled WGS sequence"/>
</dbReference>
<protein>
    <submittedName>
        <fullName evidence="2">Uncharacterized protein</fullName>
    </submittedName>
</protein>
<organism evidence="2 5">
    <name type="scientific">Bradyrhizobium guangdongense</name>
    <dbReference type="NCBI Taxonomy" id="1325090"/>
    <lineage>
        <taxon>Bacteria</taxon>
        <taxon>Pseudomonadati</taxon>
        <taxon>Pseudomonadota</taxon>
        <taxon>Alphaproteobacteria</taxon>
        <taxon>Hyphomicrobiales</taxon>
        <taxon>Nitrobacteraceae</taxon>
        <taxon>Bradyrhizobium</taxon>
    </lineage>
</organism>
<feature type="coiled-coil region" evidence="1">
    <location>
        <begin position="16"/>
        <end position="120"/>
    </location>
</feature>
<proteinExistence type="predicted"/>
<reference evidence="2" key="3">
    <citation type="submission" date="2022-12" db="EMBL/GenBank/DDBJ databases">
        <authorList>
            <person name="Sun Q."/>
            <person name="Zhou Y."/>
        </authorList>
    </citation>
    <scope>NUCLEOTIDE SEQUENCE</scope>
    <source>
        <strain evidence="2">CGMCC 1.15034</strain>
    </source>
</reference>
<reference evidence="2" key="1">
    <citation type="journal article" date="2014" name="Int. J. Syst. Evol. Microbiol.">
        <title>Complete genome sequence of Corynebacterium casei LMG S-19264T (=DSM 44701T), isolated from a smear-ripened cheese.</title>
        <authorList>
            <consortium name="US DOE Joint Genome Institute (JGI-PGF)"/>
            <person name="Walter F."/>
            <person name="Albersmeier A."/>
            <person name="Kalinowski J."/>
            <person name="Ruckert C."/>
        </authorList>
    </citation>
    <scope>NUCLEOTIDE SEQUENCE</scope>
    <source>
        <strain evidence="2">CGMCC 1.15034</strain>
    </source>
</reference>
<name>A0A410VD39_9BRAD</name>
<keyword evidence="1" id="KW-0175">Coiled coil</keyword>
<dbReference type="RefSeq" id="WP_128968137.1">
    <property type="nucleotide sequence ID" value="NZ_BMHC01000021.1"/>
</dbReference>